<dbReference type="InterPro" id="IPR013154">
    <property type="entry name" value="ADH-like_N"/>
</dbReference>
<dbReference type="FunFam" id="3.90.180.10:FF:000007">
    <property type="entry name" value="Alcohol dehydrogenase 6"/>
    <property type="match status" value="1"/>
</dbReference>
<evidence type="ECO:0000256" key="7">
    <source>
        <dbReference type="ARBA" id="ARBA00023002"/>
    </source>
</evidence>
<comment type="caution">
    <text evidence="12">The sequence shown here is derived from an EMBL/GenBank/DDBJ whole genome shotgun (WGS) entry which is preliminary data.</text>
</comment>
<dbReference type="GO" id="GO:0051903">
    <property type="term" value="F:S-(hydroxymethyl)glutathione dehydrogenase [NAD(P)+] activity"/>
    <property type="evidence" value="ECO:0007669"/>
    <property type="project" value="TreeGrafter"/>
</dbReference>
<evidence type="ECO:0000256" key="8">
    <source>
        <dbReference type="ARBA" id="ARBA00023027"/>
    </source>
</evidence>
<dbReference type="EMBL" id="JAAGAX010000001">
    <property type="protein sequence ID" value="KAF2323867.1"/>
    <property type="molecule type" value="Genomic_DNA"/>
</dbReference>
<comment type="catalytic activity">
    <reaction evidence="9">
        <text>a secondary alcohol + NAD(+) = a ketone + NADH + H(+)</text>
        <dbReference type="Rhea" id="RHEA:10740"/>
        <dbReference type="ChEBI" id="CHEBI:15378"/>
        <dbReference type="ChEBI" id="CHEBI:17087"/>
        <dbReference type="ChEBI" id="CHEBI:35681"/>
        <dbReference type="ChEBI" id="CHEBI:57540"/>
        <dbReference type="ChEBI" id="CHEBI:57945"/>
        <dbReference type="EC" id="1.1.1.1"/>
    </reaction>
</comment>
<comment type="catalytic activity">
    <reaction evidence="10">
        <text>a primary alcohol + NAD(+) = an aldehyde + NADH + H(+)</text>
        <dbReference type="Rhea" id="RHEA:10736"/>
        <dbReference type="ChEBI" id="CHEBI:15378"/>
        <dbReference type="ChEBI" id="CHEBI:15734"/>
        <dbReference type="ChEBI" id="CHEBI:17478"/>
        <dbReference type="ChEBI" id="CHEBI:57540"/>
        <dbReference type="ChEBI" id="CHEBI:57945"/>
        <dbReference type="EC" id="1.1.1.1"/>
    </reaction>
</comment>
<dbReference type="InterPro" id="IPR036291">
    <property type="entry name" value="NAD(P)-bd_dom_sf"/>
</dbReference>
<dbReference type="Pfam" id="PF00107">
    <property type="entry name" value="ADH_zinc_N"/>
    <property type="match status" value="1"/>
</dbReference>
<dbReference type="InterPro" id="IPR013149">
    <property type="entry name" value="ADH-like_C"/>
</dbReference>
<dbReference type="InterPro" id="IPR011032">
    <property type="entry name" value="GroES-like_sf"/>
</dbReference>
<keyword evidence="13" id="KW-1185">Reference proteome</keyword>
<proteinExistence type="inferred from homology"/>
<evidence type="ECO:0000256" key="3">
    <source>
        <dbReference type="ARBA" id="ARBA00011738"/>
    </source>
</evidence>
<evidence type="ECO:0000256" key="11">
    <source>
        <dbReference type="RuleBase" id="RU361277"/>
    </source>
</evidence>
<evidence type="ECO:0000256" key="1">
    <source>
        <dbReference type="ARBA" id="ARBA00001947"/>
    </source>
</evidence>
<dbReference type="SMART" id="SM00829">
    <property type="entry name" value="PKS_ER"/>
    <property type="match status" value="1"/>
</dbReference>
<reference evidence="12 13" key="1">
    <citation type="journal article" date="2020" name="Mol. Plant">
        <title>The Chromosome-Based Rubber Tree Genome Provides New Insights into Spurge Genome Evolution and Rubber Biosynthesis.</title>
        <authorList>
            <person name="Liu J."/>
            <person name="Shi C."/>
            <person name="Shi C.C."/>
            <person name="Li W."/>
            <person name="Zhang Q.J."/>
            <person name="Zhang Y."/>
            <person name="Li K."/>
            <person name="Lu H.F."/>
            <person name="Shi C."/>
            <person name="Zhu S.T."/>
            <person name="Xiao Z.Y."/>
            <person name="Nan H."/>
            <person name="Yue Y."/>
            <person name="Zhu X.G."/>
            <person name="Wu Y."/>
            <person name="Hong X.N."/>
            <person name="Fan G.Y."/>
            <person name="Tong Y."/>
            <person name="Zhang D."/>
            <person name="Mao C.L."/>
            <person name="Liu Y.L."/>
            <person name="Hao S.J."/>
            <person name="Liu W.Q."/>
            <person name="Lv M.Q."/>
            <person name="Zhang H.B."/>
            <person name="Liu Y."/>
            <person name="Hu-Tang G.R."/>
            <person name="Wang J.P."/>
            <person name="Wang J.H."/>
            <person name="Sun Y.H."/>
            <person name="Ni S.B."/>
            <person name="Chen W.B."/>
            <person name="Zhang X.C."/>
            <person name="Jiao Y.N."/>
            <person name="Eichler E.E."/>
            <person name="Li G.H."/>
            <person name="Liu X."/>
            <person name="Gao L.Z."/>
        </authorList>
    </citation>
    <scope>NUCLEOTIDE SEQUENCE [LARGE SCALE GENOMIC DNA]</scope>
    <source>
        <strain evidence="13">cv. GT1</strain>
        <tissue evidence="12">Leaf</tissue>
    </source>
</reference>
<dbReference type="SUPFAM" id="SSF50129">
    <property type="entry name" value="GroES-like"/>
    <property type="match status" value="2"/>
</dbReference>
<evidence type="ECO:0000313" key="13">
    <source>
        <dbReference type="Proteomes" id="UP000467840"/>
    </source>
</evidence>
<keyword evidence="7" id="KW-0560">Oxidoreductase</keyword>
<keyword evidence="6 11" id="KW-0862">Zinc</keyword>
<evidence type="ECO:0000256" key="9">
    <source>
        <dbReference type="ARBA" id="ARBA00049164"/>
    </source>
</evidence>
<accession>A0A6A6NFF1</accession>
<dbReference type="InterPro" id="IPR020843">
    <property type="entry name" value="ER"/>
</dbReference>
<protein>
    <recommendedName>
        <fullName evidence="4">alcohol dehydrogenase</fullName>
        <ecNumber evidence="4">1.1.1.1</ecNumber>
    </recommendedName>
</protein>
<dbReference type="Gene3D" id="3.40.50.720">
    <property type="entry name" value="NAD(P)-binding Rossmann-like Domain"/>
    <property type="match status" value="1"/>
</dbReference>
<dbReference type="GO" id="GO:0046294">
    <property type="term" value="P:formaldehyde catabolic process"/>
    <property type="evidence" value="ECO:0007669"/>
    <property type="project" value="TreeGrafter"/>
</dbReference>
<gene>
    <name evidence="12" type="ORF">GH714_002694</name>
</gene>
<dbReference type="FunFam" id="3.40.50.720:FF:000003">
    <property type="entry name" value="S-(hydroxymethyl)glutathione dehydrogenase"/>
    <property type="match status" value="1"/>
</dbReference>
<dbReference type="Pfam" id="PF08240">
    <property type="entry name" value="ADH_N"/>
    <property type="match status" value="1"/>
</dbReference>
<dbReference type="Proteomes" id="UP000467840">
    <property type="component" value="Chromosome 5"/>
</dbReference>
<evidence type="ECO:0000256" key="4">
    <source>
        <dbReference type="ARBA" id="ARBA00013190"/>
    </source>
</evidence>
<dbReference type="GO" id="GO:0008270">
    <property type="term" value="F:zinc ion binding"/>
    <property type="evidence" value="ECO:0007669"/>
    <property type="project" value="InterPro"/>
</dbReference>
<evidence type="ECO:0000256" key="5">
    <source>
        <dbReference type="ARBA" id="ARBA00022723"/>
    </source>
</evidence>
<comment type="similarity">
    <text evidence="2">Belongs to the zinc-containing alcohol dehydrogenase family. Class-III subfamily.</text>
</comment>
<dbReference type="PANTHER" id="PTHR43880:SF38">
    <property type="entry name" value="ALCOHOL DEHYDROGENASE-RELATED"/>
    <property type="match status" value="1"/>
</dbReference>
<dbReference type="AlphaFoldDB" id="A0A6A6NFF1"/>
<dbReference type="PROSITE" id="PS00059">
    <property type="entry name" value="ADH_ZINC"/>
    <property type="match status" value="1"/>
</dbReference>
<dbReference type="InterPro" id="IPR002328">
    <property type="entry name" value="ADH_Zn_CS"/>
</dbReference>
<comment type="cofactor">
    <cofactor evidence="1 11">
        <name>Zn(2+)</name>
        <dbReference type="ChEBI" id="CHEBI:29105"/>
    </cofactor>
</comment>
<keyword evidence="8" id="KW-0520">NAD</keyword>
<dbReference type="PANTHER" id="PTHR43880">
    <property type="entry name" value="ALCOHOL DEHYDROGENASE"/>
    <property type="match status" value="1"/>
</dbReference>
<dbReference type="GO" id="GO:0005829">
    <property type="term" value="C:cytosol"/>
    <property type="evidence" value="ECO:0007669"/>
    <property type="project" value="TreeGrafter"/>
</dbReference>
<dbReference type="EC" id="1.1.1.1" evidence="4"/>
<name>A0A6A6NFF1_HEVBR</name>
<organism evidence="12 13">
    <name type="scientific">Hevea brasiliensis</name>
    <name type="common">Para rubber tree</name>
    <name type="synonym">Siphonia brasiliensis</name>
    <dbReference type="NCBI Taxonomy" id="3981"/>
    <lineage>
        <taxon>Eukaryota</taxon>
        <taxon>Viridiplantae</taxon>
        <taxon>Streptophyta</taxon>
        <taxon>Embryophyta</taxon>
        <taxon>Tracheophyta</taxon>
        <taxon>Spermatophyta</taxon>
        <taxon>Magnoliopsida</taxon>
        <taxon>eudicotyledons</taxon>
        <taxon>Gunneridae</taxon>
        <taxon>Pentapetalae</taxon>
        <taxon>rosids</taxon>
        <taxon>fabids</taxon>
        <taxon>Malpighiales</taxon>
        <taxon>Euphorbiaceae</taxon>
        <taxon>Crotonoideae</taxon>
        <taxon>Micrandreae</taxon>
        <taxon>Hevea</taxon>
    </lineage>
</organism>
<evidence type="ECO:0000256" key="6">
    <source>
        <dbReference type="ARBA" id="ARBA00022833"/>
    </source>
</evidence>
<evidence type="ECO:0000256" key="2">
    <source>
        <dbReference type="ARBA" id="ARBA00010902"/>
    </source>
</evidence>
<dbReference type="Gene3D" id="3.90.180.10">
    <property type="entry name" value="Medium-chain alcohol dehydrogenases, catalytic domain"/>
    <property type="match status" value="1"/>
</dbReference>
<keyword evidence="5 11" id="KW-0479">Metal-binding</keyword>
<comment type="subunit">
    <text evidence="3">Homodimer.</text>
</comment>
<evidence type="ECO:0000256" key="10">
    <source>
        <dbReference type="ARBA" id="ARBA00049243"/>
    </source>
</evidence>
<evidence type="ECO:0000313" key="12">
    <source>
        <dbReference type="EMBL" id="KAF2323867.1"/>
    </source>
</evidence>
<sequence>MSKSSRSQVITCKAAVCWGNGEPMKIEEIQVEPPKSSEIRVKMLYASFCHSDILCAQGFPIPLYPRVLGHEGVGVVESIGDEVKDLREGDLVIPGYIGECQECENCTSGKTNLCLKHPLTLNGLMPDGTSRMSVRGQKLYHLLSCSTWSEYMVVDANLVYKIDPNLNLAHASFLSCGFSTGFGSSWKVAKVEKGSSIAVIGLGAVGLGAIEGARIQGASQIIGVDINERKKEKAQAFGMTDFINPKESEKSISELIKEKTGGLGVDFCIECSGVTSLISEALVATKPGIGKAIVVGGGNAATVQINFLSLLCGGTLMGCIFGGLKIKSDFPYLFEKCNKKELHLDELLTHKIPLEDINKAFQLIKQPDCVKVLIKIE</sequence>
<dbReference type="GO" id="GO:0004022">
    <property type="term" value="F:alcohol dehydrogenase (NAD+) activity"/>
    <property type="evidence" value="ECO:0007669"/>
    <property type="project" value="UniProtKB-EC"/>
</dbReference>
<dbReference type="OrthoDB" id="417550at2759"/>
<dbReference type="SUPFAM" id="SSF51735">
    <property type="entry name" value="NAD(P)-binding Rossmann-fold domains"/>
    <property type="match status" value="1"/>
</dbReference>
<dbReference type="CDD" id="cd08277">
    <property type="entry name" value="liver_alcohol_DH_like"/>
    <property type="match status" value="1"/>
</dbReference>